<dbReference type="PANTHER" id="PTHR23502">
    <property type="entry name" value="MAJOR FACILITATOR SUPERFAMILY"/>
    <property type="match status" value="1"/>
</dbReference>
<dbReference type="Gene3D" id="1.20.1250.20">
    <property type="entry name" value="MFS general substrate transporter like domains"/>
    <property type="match status" value="2"/>
</dbReference>
<evidence type="ECO:0000259" key="7">
    <source>
        <dbReference type="PROSITE" id="PS50850"/>
    </source>
</evidence>
<dbReference type="Proteomes" id="UP000604273">
    <property type="component" value="Unassembled WGS sequence"/>
</dbReference>
<feature type="transmembrane region" description="Helical" evidence="6">
    <location>
        <begin position="429"/>
        <end position="456"/>
    </location>
</feature>
<dbReference type="EMBL" id="JABFAI010000174">
    <property type="protein sequence ID" value="KAF4951585.1"/>
    <property type="molecule type" value="Genomic_DNA"/>
</dbReference>
<feature type="transmembrane region" description="Helical" evidence="6">
    <location>
        <begin position="243"/>
        <end position="263"/>
    </location>
</feature>
<protein>
    <recommendedName>
        <fullName evidence="7">Major facilitator superfamily (MFS) profile domain-containing protein</fullName>
    </recommendedName>
</protein>
<keyword evidence="9" id="KW-1185">Reference proteome</keyword>
<evidence type="ECO:0000256" key="2">
    <source>
        <dbReference type="ARBA" id="ARBA00022692"/>
    </source>
</evidence>
<name>A0A8H4T5B7_9HYPO</name>
<dbReference type="Pfam" id="PF07690">
    <property type="entry name" value="MFS_1"/>
    <property type="match status" value="1"/>
</dbReference>
<gene>
    <name evidence="8" type="ORF">FGADI_7360</name>
</gene>
<feature type="transmembrane region" description="Helical" evidence="6">
    <location>
        <begin position="88"/>
        <end position="109"/>
    </location>
</feature>
<feature type="transmembrane region" description="Helical" evidence="6">
    <location>
        <begin position="503"/>
        <end position="525"/>
    </location>
</feature>
<feature type="domain" description="Major facilitator superfamily (MFS) profile" evidence="7">
    <location>
        <begin position="89"/>
        <end position="604"/>
    </location>
</feature>
<evidence type="ECO:0000256" key="5">
    <source>
        <dbReference type="ARBA" id="ARBA00023180"/>
    </source>
</evidence>
<dbReference type="PANTHER" id="PTHR23502:SF134">
    <property type="entry name" value="MAJOR FACILITATOR SUPERFAMILY (MFS) PROFILE DOMAIN-CONTAINING PROTEIN-RELATED"/>
    <property type="match status" value="1"/>
</dbReference>
<evidence type="ECO:0000313" key="9">
    <source>
        <dbReference type="Proteomes" id="UP000604273"/>
    </source>
</evidence>
<dbReference type="PROSITE" id="PS50850">
    <property type="entry name" value="MFS"/>
    <property type="match status" value="1"/>
</dbReference>
<dbReference type="OrthoDB" id="6770063at2759"/>
<feature type="transmembrane region" description="Helical" evidence="6">
    <location>
        <begin position="404"/>
        <end position="423"/>
    </location>
</feature>
<dbReference type="InterPro" id="IPR011701">
    <property type="entry name" value="MFS"/>
</dbReference>
<comment type="caution">
    <text evidence="8">The sequence shown here is derived from an EMBL/GenBank/DDBJ whole genome shotgun (WGS) entry which is preliminary data.</text>
</comment>
<feature type="transmembrane region" description="Helical" evidence="6">
    <location>
        <begin position="537"/>
        <end position="554"/>
    </location>
</feature>
<sequence length="604" mass="66746">MIQENLQNQERLQVEEKVLGLSPETLSQNSSSTETLSEIRVPLGLEALEPSFSLSEHFRSFNVDVLRIRDEGDKFLSPFSWSRRKKTITLLGPFMASTLAAYAAGAYALASEPLRAKWDISETLFSIGISLFVVGFAFTPMILAPISETHGRYWTFVGSGVVFFLGTLGCAVTESYTGMMISRLITGNGAAVFATLTGGVVSDLYCKEDRNTPMALYSMTIMGGSSLGPLISGTVVDLLGWRWIFFIQVIAIGITTTTLFLLFEETRSNVLLRRKCLSLNAVPFKTSAGKLIYFAPVTEECLKIEISIIWRSFVFPLRLLGTEPIVFCFSLWASFAWAIMYMQFSSIGLVFRRVYGFDNAGVGAVYTATIIGSIIGIGISLLQEPVMKQVLSHKKPLSTPEQRLLSPCIQSILLPIGLLWFFMTARPDISWISPCLALGSCSLGIFSIYLAVFNYLADTYHGVTTWKDQFGSPKGAFLGITNDSYPLGAIMSTPFSAYISDRFGRRLCIIIGNFIMIIGVIFQCASTDIETFIGGRIIVGFGITLALAAAPVLISELVHLRHRVLFGSLYNTSSYLGTLLAGWVAFGSYRIPRAYRRRRVIQWM</sequence>
<dbReference type="GO" id="GO:0022857">
    <property type="term" value="F:transmembrane transporter activity"/>
    <property type="evidence" value="ECO:0007669"/>
    <property type="project" value="InterPro"/>
</dbReference>
<feature type="transmembrane region" description="Helical" evidence="6">
    <location>
        <begin position="476"/>
        <end position="497"/>
    </location>
</feature>
<keyword evidence="2 6" id="KW-0812">Transmembrane</keyword>
<dbReference type="GO" id="GO:0140115">
    <property type="term" value="P:export across plasma membrane"/>
    <property type="evidence" value="ECO:0007669"/>
    <property type="project" value="UniProtKB-ARBA"/>
</dbReference>
<dbReference type="GO" id="GO:0042908">
    <property type="term" value="P:xenobiotic transport"/>
    <property type="evidence" value="ECO:0007669"/>
    <property type="project" value="UniProtKB-ARBA"/>
</dbReference>
<accession>A0A8H4T5B7</accession>
<dbReference type="GO" id="GO:0005886">
    <property type="term" value="C:plasma membrane"/>
    <property type="evidence" value="ECO:0007669"/>
    <property type="project" value="TreeGrafter"/>
</dbReference>
<dbReference type="SUPFAM" id="SSF103473">
    <property type="entry name" value="MFS general substrate transporter"/>
    <property type="match status" value="2"/>
</dbReference>
<reference evidence="8" key="2">
    <citation type="submission" date="2020-05" db="EMBL/GenBank/DDBJ databases">
        <authorList>
            <person name="Kim H.-S."/>
            <person name="Proctor R.H."/>
            <person name="Brown D.W."/>
        </authorList>
    </citation>
    <scope>NUCLEOTIDE SEQUENCE</scope>
    <source>
        <strain evidence="8">NRRL 45417</strain>
    </source>
</reference>
<keyword evidence="4 6" id="KW-0472">Membrane</keyword>
<dbReference type="InterPro" id="IPR036259">
    <property type="entry name" value="MFS_trans_sf"/>
</dbReference>
<reference evidence="8" key="1">
    <citation type="journal article" date="2020" name="BMC Genomics">
        <title>Correction to: Identification and distribution of gene clusters required for synthesis of sphingolipid metabolism inhibitors in diverse species of the filamentous fungus Fusarium.</title>
        <authorList>
            <person name="Kim H.S."/>
            <person name="Lohmar J.M."/>
            <person name="Busman M."/>
            <person name="Brown D.W."/>
            <person name="Naumann T.A."/>
            <person name="Divon H.H."/>
            <person name="Lysoe E."/>
            <person name="Uhlig S."/>
            <person name="Proctor R.H."/>
        </authorList>
    </citation>
    <scope>NUCLEOTIDE SEQUENCE</scope>
    <source>
        <strain evidence="8">NRRL 45417</strain>
    </source>
</reference>
<feature type="transmembrane region" description="Helical" evidence="6">
    <location>
        <begin position="180"/>
        <end position="202"/>
    </location>
</feature>
<dbReference type="Pfam" id="PF00083">
    <property type="entry name" value="Sugar_tr"/>
    <property type="match status" value="1"/>
</dbReference>
<organism evidence="8 9">
    <name type="scientific">Fusarium gaditjirri</name>
    <dbReference type="NCBI Taxonomy" id="282569"/>
    <lineage>
        <taxon>Eukaryota</taxon>
        <taxon>Fungi</taxon>
        <taxon>Dikarya</taxon>
        <taxon>Ascomycota</taxon>
        <taxon>Pezizomycotina</taxon>
        <taxon>Sordariomycetes</taxon>
        <taxon>Hypocreomycetidae</taxon>
        <taxon>Hypocreales</taxon>
        <taxon>Nectriaceae</taxon>
        <taxon>Fusarium</taxon>
        <taxon>Fusarium nisikadoi species complex</taxon>
    </lineage>
</organism>
<feature type="transmembrane region" description="Helical" evidence="6">
    <location>
        <begin position="214"/>
        <end position="231"/>
    </location>
</feature>
<evidence type="ECO:0000256" key="6">
    <source>
        <dbReference type="SAM" id="Phobius"/>
    </source>
</evidence>
<proteinExistence type="predicted"/>
<dbReference type="InterPro" id="IPR020846">
    <property type="entry name" value="MFS_dom"/>
</dbReference>
<dbReference type="AlphaFoldDB" id="A0A8H4T5B7"/>
<feature type="transmembrane region" description="Helical" evidence="6">
    <location>
        <begin position="325"/>
        <end position="344"/>
    </location>
</feature>
<dbReference type="InterPro" id="IPR005829">
    <property type="entry name" value="Sugar_transporter_CS"/>
</dbReference>
<evidence type="ECO:0000256" key="1">
    <source>
        <dbReference type="ARBA" id="ARBA00004141"/>
    </source>
</evidence>
<feature type="transmembrane region" description="Helical" evidence="6">
    <location>
        <begin position="574"/>
        <end position="591"/>
    </location>
</feature>
<keyword evidence="5" id="KW-0325">Glycoprotein</keyword>
<feature type="transmembrane region" description="Helical" evidence="6">
    <location>
        <begin position="364"/>
        <end position="383"/>
    </location>
</feature>
<feature type="transmembrane region" description="Helical" evidence="6">
    <location>
        <begin position="124"/>
        <end position="146"/>
    </location>
</feature>
<evidence type="ECO:0000256" key="4">
    <source>
        <dbReference type="ARBA" id="ARBA00023136"/>
    </source>
</evidence>
<feature type="transmembrane region" description="Helical" evidence="6">
    <location>
        <begin position="153"/>
        <end position="174"/>
    </location>
</feature>
<comment type="subcellular location">
    <subcellularLocation>
        <location evidence="1">Membrane</location>
        <topology evidence="1">Multi-pass membrane protein</topology>
    </subcellularLocation>
</comment>
<dbReference type="PROSITE" id="PS00216">
    <property type="entry name" value="SUGAR_TRANSPORT_1"/>
    <property type="match status" value="1"/>
</dbReference>
<evidence type="ECO:0000313" key="8">
    <source>
        <dbReference type="EMBL" id="KAF4951585.1"/>
    </source>
</evidence>
<evidence type="ECO:0000256" key="3">
    <source>
        <dbReference type="ARBA" id="ARBA00022989"/>
    </source>
</evidence>
<dbReference type="InterPro" id="IPR005828">
    <property type="entry name" value="MFS_sugar_transport-like"/>
</dbReference>
<keyword evidence="3 6" id="KW-1133">Transmembrane helix</keyword>